<evidence type="ECO:0000259" key="1">
    <source>
        <dbReference type="SMART" id="SM00829"/>
    </source>
</evidence>
<name>A0A1U9UZS0_CUPNE</name>
<feature type="domain" description="Enoyl reductase (ER)" evidence="1">
    <location>
        <begin position="9"/>
        <end position="311"/>
    </location>
</feature>
<dbReference type="Gene3D" id="3.90.180.10">
    <property type="entry name" value="Medium-chain alcohol dehydrogenases, catalytic domain"/>
    <property type="match status" value="1"/>
</dbReference>
<organism evidence="2 3">
    <name type="scientific">Cupriavidus necator</name>
    <name type="common">Alcaligenes eutrophus</name>
    <name type="synonym">Ralstonia eutropha</name>
    <dbReference type="NCBI Taxonomy" id="106590"/>
    <lineage>
        <taxon>Bacteria</taxon>
        <taxon>Pseudomonadati</taxon>
        <taxon>Pseudomonadota</taxon>
        <taxon>Betaproteobacteria</taxon>
        <taxon>Burkholderiales</taxon>
        <taxon>Burkholderiaceae</taxon>
        <taxon>Cupriavidus</taxon>
    </lineage>
</organism>
<dbReference type="InterPro" id="IPR011032">
    <property type="entry name" value="GroES-like_sf"/>
</dbReference>
<dbReference type="Pfam" id="PF00107">
    <property type="entry name" value="ADH_zinc_N"/>
    <property type="match status" value="1"/>
</dbReference>
<evidence type="ECO:0000313" key="2">
    <source>
        <dbReference type="EMBL" id="AQV98143.1"/>
    </source>
</evidence>
<dbReference type="PANTHER" id="PTHR43677:SF11">
    <property type="entry name" value="ZINC-CONTAINING ALCOHOL DEHYDROGENASE"/>
    <property type="match status" value="1"/>
</dbReference>
<dbReference type="InterPro" id="IPR051397">
    <property type="entry name" value="Zn-ADH-like_protein"/>
</dbReference>
<dbReference type="Pfam" id="PF08240">
    <property type="entry name" value="ADH_N"/>
    <property type="match status" value="1"/>
</dbReference>
<dbReference type="GO" id="GO:0016491">
    <property type="term" value="F:oxidoreductase activity"/>
    <property type="evidence" value="ECO:0007669"/>
    <property type="project" value="InterPro"/>
</dbReference>
<dbReference type="InterPro" id="IPR013154">
    <property type="entry name" value="ADH-like_N"/>
</dbReference>
<dbReference type="Proteomes" id="UP000189627">
    <property type="component" value="Chromosome 2"/>
</dbReference>
<proteinExistence type="predicted"/>
<accession>A0A1U9UZS0</accession>
<reference evidence="3" key="1">
    <citation type="submission" date="2017-02" db="EMBL/GenBank/DDBJ databases">
        <title>Complete genome sequence of Cupriavidus necator strain NH9, a 3-chlorobenzoate degrader.</title>
        <authorList>
            <person name="Moriuchi R."/>
            <person name="Dohra H."/>
            <person name="Ogawa N."/>
        </authorList>
    </citation>
    <scope>NUCLEOTIDE SEQUENCE [LARGE SCALE GENOMIC DNA]</scope>
    <source>
        <strain evidence="3">NH9</strain>
    </source>
</reference>
<gene>
    <name evidence="2" type="ORF">BJN34_30195</name>
</gene>
<dbReference type="InterPro" id="IPR013149">
    <property type="entry name" value="ADH-like_C"/>
</dbReference>
<dbReference type="SMART" id="SM00829">
    <property type="entry name" value="PKS_ER"/>
    <property type="match status" value="1"/>
</dbReference>
<dbReference type="EMBL" id="CP017758">
    <property type="protein sequence ID" value="AQV98143.1"/>
    <property type="molecule type" value="Genomic_DNA"/>
</dbReference>
<sequence length="313" mass="32415">MRAAVSLAGSQPKYEEFGDPVAGDGKVVVRMHAAALTRFDMAIASGRHYFKPPAGAFVVGREGVGRLASGQRVYVNAKATTGVFGTMAEQVLVDPALVLPVPDGIGDEYAAALGNAGLAAWLPLSWRARMRAGESVLILGATGVTGLLAVASAKLQGAGRVIAAGRDKAALARAVRLGADAVVELEDGADLVSAYRQAAGGDIDIVLDYLCGAPAEAALQVLGTGGRLVHIGTTVAQTMTFAGGWARKANFDIMGFAYYHAPIDLQAEAYAQLCRHTAAGRMEVDITTAPLADIGQVWAAQSASARRRFVLVP</sequence>
<dbReference type="SUPFAM" id="SSF50129">
    <property type="entry name" value="GroES-like"/>
    <property type="match status" value="1"/>
</dbReference>
<dbReference type="SUPFAM" id="SSF51735">
    <property type="entry name" value="NAD(P)-binding Rossmann-fold domains"/>
    <property type="match status" value="1"/>
</dbReference>
<dbReference type="PANTHER" id="PTHR43677">
    <property type="entry name" value="SHORT-CHAIN DEHYDROGENASE/REDUCTASE"/>
    <property type="match status" value="1"/>
</dbReference>
<dbReference type="KEGG" id="cuh:BJN34_30195"/>
<evidence type="ECO:0000313" key="3">
    <source>
        <dbReference type="Proteomes" id="UP000189627"/>
    </source>
</evidence>
<dbReference type="AlphaFoldDB" id="A0A1U9UZS0"/>
<dbReference type="InterPro" id="IPR020843">
    <property type="entry name" value="ER"/>
</dbReference>
<dbReference type="InterPro" id="IPR036291">
    <property type="entry name" value="NAD(P)-bd_dom_sf"/>
</dbReference>
<dbReference type="OrthoDB" id="9787435at2"/>
<dbReference type="RefSeq" id="WP_078200439.1">
    <property type="nucleotide sequence ID" value="NZ_CP017758.1"/>
</dbReference>
<protein>
    <submittedName>
        <fullName evidence="2">NADPH:quinone oxidoreductase</fullName>
    </submittedName>
</protein>